<dbReference type="Proteomes" id="UP000050791">
    <property type="component" value="Unassembled WGS sequence"/>
</dbReference>
<evidence type="ECO:0000313" key="3">
    <source>
        <dbReference type="Proteomes" id="UP000050791"/>
    </source>
</evidence>
<protein>
    <submittedName>
        <fullName evidence="4">REJ domain-containing protein</fullName>
    </submittedName>
</protein>
<keyword evidence="2" id="KW-1133">Transmembrane helix</keyword>
<organism evidence="3 4">
    <name type="scientific">Schistosoma mattheei</name>
    <dbReference type="NCBI Taxonomy" id="31246"/>
    <lineage>
        <taxon>Eukaryota</taxon>
        <taxon>Metazoa</taxon>
        <taxon>Spiralia</taxon>
        <taxon>Lophotrochozoa</taxon>
        <taxon>Platyhelminthes</taxon>
        <taxon>Trematoda</taxon>
        <taxon>Digenea</taxon>
        <taxon>Strigeidida</taxon>
        <taxon>Schistosomatoidea</taxon>
        <taxon>Schistosomatidae</taxon>
        <taxon>Schistosoma</taxon>
    </lineage>
</organism>
<reference evidence="4" key="1">
    <citation type="submission" date="2023-11" db="UniProtKB">
        <authorList>
            <consortium name="WormBaseParasite"/>
        </authorList>
    </citation>
    <scope>IDENTIFICATION</scope>
</reference>
<proteinExistence type="predicted"/>
<feature type="compositionally biased region" description="Low complexity" evidence="1">
    <location>
        <begin position="97"/>
        <end position="118"/>
    </location>
</feature>
<dbReference type="AlphaFoldDB" id="A0AA85AT17"/>
<feature type="region of interest" description="Disordered" evidence="1">
    <location>
        <begin position="85"/>
        <end position="123"/>
    </location>
</feature>
<evidence type="ECO:0000256" key="2">
    <source>
        <dbReference type="SAM" id="Phobius"/>
    </source>
</evidence>
<dbReference type="WBParaSite" id="SMTH1_105190.2">
    <property type="protein sequence ID" value="SMTH1_105190.2"/>
    <property type="gene ID" value="SMTH1_105190"/>
</dbReference>
<evidence type="ECO:0000313" key="4">
    <source>
        <dbReference type="WBParaSite" id="SMTH1_105190.2"/>
    </source>
</evidence>
<keyword evidence="2" id="KW-0812">Transmembrane</keyword>
<evidence type="ECO:0000256" key="1">
    <source>
        <dbReference type="SAM" id="MobiDB-lite"/>
    </source>
</evidence>
<sequence length="226" mass="24412">MYNQKLFYCYSGVYMIHFIFYAIFMSVILTTGNANDSFTSSASESTDNLSDTTLSSTTLTQTDHSAMTLSTETDVASVASTDIDVTGKTSTSTPVGSEGTSDTSSSTDNASSESSDTELNVTRQSNKSVIASVVGEESLDVRTTESESSVSLMTTLQESETSTTEIVSSSMESGQEKYRTTLTTTGFSYMQVVCHLCLFYRGLCGQRISLRHGCQNILCASVYRCI</sequence>
<accession>A0AA85AT17</accession>
<feature type="transmembrane region" description="Helical" evidence="2">
    <location>
        <begin position="7"/>
        <end position="29"/>
    </location>
</feature>
<keyword evidence="2" id="KW-0472">Membrane</keyword>
<name>A0AA85AT17_9TREM</name>